<proteinExistence type="predicted"/>
<dbReference type="AlphaFoldDB" id="A0A1I3VAU9"/>
<dbReference type="STRING" id="46223.SAMN05421852_1371"/>
<dbReference type="SUPFAM" id="SSF52777">
    <property type="entry name" value="CoA-dependent acyltransferases"/>
    <property type="match status" value="1"/>
</dbReference>
<evidence type="ECO:0000313" key="3">
    <source>
        <dbReference type="Proteomes" id="UP000199545"/>
    </source>
</evidence>
<dbReference type="InterPro" id="IPR001242">
    <property type="entry name" value="Condensation_dom"/>
</dbReference>
<dbReference type="NCBIfam" id="TIGR01720">
    <property type="entry name" value="NRPS-para261"/>
    <property type="match status" value="1"/>
</dbReference>
<dbReference type="PANTHER" id="PTHR45398">
    <property type="match status" value="1"/>
</dbReference>
<evidence type="ECO:0000313" key="2">
    <source>
        <dbReference type="EMBL" id="SFJ91317.1"/>
    </source>
</evidence>
<dbReference type="Proteomes" id="UP000199545">
    <property type="component" value="Unassembled WGS sequence"/>
</dbReference>
<accession>A0A1I3VAU9</accession>
<dbReference type="RefSeq" id="WP_245739935.1">
    <property type="nucleotide sequence ID" value="NZ_FORR01000037.1"/>
</dbReference>
<dbReference type="EMBL" id="FORR01000037">
    <property type="protein sequence ID" value="SFJ91317.1"/>
    <property type="molecule type" value="Genomic_DNA"/>
</dbReference>
<dbReference type="Gene3D" id="3.30.559.30">
    <property type="entry name" value="Nonribosomal peptide synthetase, condensation domain"/>
    <property type="match status" value="1"/>
</dbReference>
<name>A0A1I3VAU9_9BACL</name>
<dbReference type="PANTHER" id="PTHR45398:SF1">
    <property type="entry name" value="ENZYME, PUTATIVE (JCVI)-RELATED"/>
    <property type="match status" value="1"/>
</dbReference>
<gene>
    <name evidence="2" type="ORF">SAMN05421852_1371</name>
</gene>
<feature type="non-terminal residue" evidence="2">
    <location>
        <position position="1"/>
    </location>
</feature>
<evidence type="ECO:0000259" key="1">
    <source>
        <dbReference type="Pfam" id="PF00668"/>
    </source>
</evidence>
<reference evidence="2 3" key="1">
    <citation type="submission" date="2016-10" db="EMBL/GenBank/DDBJ databases">
        <authorList>
            <person name="de Groot N.N."/>
        </authorList>
    </citation>
    <scope>NUCLEOTIDE SEQUENCE [LARGE SCALE GENOMIC DNA]</scope>
    <source>
        <strain evidence="2 3">DSM 44778</strain>
    </source>
</reference>
<feature type="domain" description="Condensation" evidence="1">
    <location>
        <begin position="1"/>
        <end position="203"/>
    </location>
</feature>
<protein>
    <submittedName>
        <fullName evidence="2">Surfactin family lipopeptide synthetase A</fullName>
    </submittedName>
</protein>
<dbReference type="InterPro" id="IPR010060">
    <property type="entry name" value="NRPS_synth"/>
</dbReference>
<keyword evidence="3" id="KW-1185">Reference proteome</keyword>
<dbReference type="GO" id="GO:0003824">
    <property type="term" value="F:catalytic activity"/>
    <property type="evidence" value="ECO:0007669"/>
    <property type="project" value="InterPro"/>
</dbReference>
<organism evidence="2 3">
    <name type="scientific">Thermoflavimicrobium dichotomicum</name>
    <dbReference type="NCBI Taxonomy" id="46223"/>
    <lineage>
        <taxon>Bacteria</taxon>
        <taxon>Bacillati</taxon>
        <taxon>Bacillota</taxon>
        <taxon>Bacilli</taxon>
        <taxon>Bacillales</taxon>
        <taxon>Thermoactinomycetaceae</taxon>
        <taxon>Thermoflavimicrobium</taxon>
    </lineage>
</organism>
<dbReference type="Pfam" id="PF00668">
    <property type="entry name" value="Condensation"/>
    <property type="match status" value="1"/>
</dbReference>
<sequence length="218" mass="25037">TEINDLLLTALVLTMKEWTGETRVAIDLEGHGREEILEGIDLTRTVGWFTSIYPVLFELKTDDLSTAIKEVKETLRRVPNKGVGYGLLQYLSEEKIDFRLQPEMSFNYLGQFGQEGADQEMAVLPMGHQISPRNRQIHALEVNGVIMNGVLHLNFHYNRKAYLPQTIEKLVERYKSYLLEVISHCVNKKTVERTPSDFSMKKMTMEDLDDVFAALKDL</sequence>